<dbReference type="OrthoDB" id="5423360at2759"/>
<keyword evidence="5" id="KW-1185">Reference proteome</keyword>
<dbReference type="InterPro" id="IPR023631">
    <property type="entry name" value="Amidase_dom"/>
</dbReference>
<dbReference type="AlphaFoldDB" id="A0A409YP82"/>
<keyword evidence="1" id="KW-0732">Signal</keyword>
<feature type="domain" description="Scytalone dehydratase-like protein Arp1 N-terminal" evidence="3">
    <location>
        <begin position="94"/>
        <end position="199"/>
    </location>
</feature>
<evidence type="ECO:0000259" key="3">
    <source>
        <dbReference type="Pfam" id="PF26053"/>
    </source>
</evidence>
<feature type="domain" description="Amidase" evidence="2">
    <location>
        <begin position="263"/>
        <end position="427"/>
    </location>
</feature>
<dbReference type="InParanoid" id="A0A409YP82"/>
<dbReference type="Pfam" id="PF01425">
    <property type="entry name" value="Amidase"/>
    <property type="match status" value="1"/>
</dbReference>
<organism evidence="4 5">
    <name type="scientific">Panaeolus cyanescens</name>
    <dbReference type="NCBI Taxonomy" id="181874"/>
    <lineage>
        <taxon>Eukaryota</taxon>
        <taxon>Fungi</taxon>
        <taxon>Dikarya</taxon>
        <taxon>Basidiomycota</taxon>
        <taxon>Agaricomycotina</taxon>
        <taxon>Agaricomycetes</taxon>
        <taxon>Agaricomycetidae</taxon>
        <taxon>Agaricales</taxon>
        <taxon>Agaricineae</taxon>
        <taxon>Galeropsidaceae</taxon>
        <taxon>Panaeolus</taxon>
    </lineage>
</organism>
<protein>
    <submittedName>
        <fullName evidence="4">Uncharacterized protein</fullName>
    </submittedName>
</protein>
<dbReference type="InterPro" id="IPR058329">
    <property type="entry name" value="Arp1_N"/>
</dbReference>
<evidence type="ECO:0000259" key="2">
    <source>
        <dbReference type="Pfam" id="PF01425"/>
    </source>
</evidence>
<dbReference type="PANTHER" id="PTHR46310">
    <property type="entry name" value="AMIDASE 1"/>
    <property type="match status" value="1"/>
</dbReference>
<dbReference type="EMBL" id="NHTK01000907">
    <property type="protein sequence ID" value="PPR04644.1"/>
    <property type="molecule type" value="Genomic_DNA"/>
</dbReference>
<accession>A0A409YP82</accession>
<reference evidence="4 5" key="1">
    <citation type="journal article" date="2018" name="Evol. Lett.">
        <title>Horizontal gene cluster transfer increased hallucinogenic mushroom diversity.</title>
        <authorList>
            <person name="Reynolds H.T."/>
            <person name="Vijayakumar V."/>
            <person name="Gluck-Thaler E."/>
            <person name="Korotkin H.B."/>
            <person name="Matheny P.B."/>
            <person name="Slot J.C."/>
        </authorList>
    </citation>
    <scope>NUCLEOTIDE SEQUENCE [LARGE SCALE GENOMIC DNA]</scope>
    <source>
        <strain evidence="4 5">2629</strain>
    </source>
</reference>
<dbReference type="Proteomes" id="UP000284842">
    <property type="component" value="Unassembled WGS sequence"/>
</dbReference>
<evidence type="ECO:0000313" key="4">
    <source>
        <dbReference type="EMBL" id="PPR04644.1"/>
    </source>
</evidence>
<dbReference type="PANTHER" id="PTHR46310:SF7">
    <property type="entry name" value="AMIDASE 1"/>
    <property type="match status" value="1"/>
</dbReference>
<dbReference type="Pfam" id="PF26053">
    <property type="entry name" value="DUF8016"/>
    <property type="match status" value="1"/>
</dbReference>
<dbReference type="STRING" id="181874.A0A409YP82"/>
<proteinExistence type="predicted"/>
<name>A0A409YP82_9AGAR</name>
<evidence type="ECO:0000256" key="1">
    <source>
        <dbReference type="SAM" id="SignalP"/>
    </source>
</evidence>
<feature type="signal peptide" evidence="1">
    <location>
        <begin position="1"/>
        <end position="31"/>
    </location>
</feature>
<gene>
    <name evidence="4" type="ORF">CVT24_011862</name>
</gene>
<dbReference type="SUPFAM" id="SSF75304">
    <property type="entry name" value="Amidase signature (AS) enzymes"/>
    <property type="match status" value="1"/>
</dbReference>
<dbReference type="InterPro" id="IPR036928">
    <property type="entry name" value="AS_sf"/>
</dbReference>
<comment type="caution">
    <text evidence="4">The sequence shown here is derived from an EMBL/GenBank/DDBJ whole genome shotgun (WGS) entry which is preliminary data.</text>
</comment>
<feature type="chain" id="PRO_5019453355" evidence="1">
    <location>
        <begin position="32"/>
        <end position="705"/>
    </location>
</feature>
<sequence length="705" mass="77783">MFISLHNVVRDIVFLFSALLALRVTVQFATASGIGSVTVHSSHPFGTVFTLPQNGDIQYLAAPHPAIPIRTIDAVDSTIISECKPSAGLVAKQWLPVTSIIWTDETELPILPNYREKDDVWSDDFLEVLVLHKVGKIPLNLGEAFFAFVAKKGVRRIWLSGAIYYPDSLELRGNECIERIEAPLFIKPGPYLATRSNKDPFAWSLHEVYRLYPDTYESFLFGAIPDSSSSQGRWLKTNLPVSSPFRWPIQLIPVPSRLYSLSTPHLPLAGMRFGLKDIYDVAGLPTHAGSKAYGLVNPTPMATAPSVTRLIALGAVLVGKTHTSQFAHGASPWEFLDYPYSWNPRGDGHLTASASSSGSACAIAGYNWLDFTIGSDTRGSVRKPAALVGAYGIRPSWGASEMKGVVPLSEEMDSLGFFVRNVQAMEFIGRLWYLDSPVHNLGPITRFPRKLYIPSGHFPLKNPAAQGLVDGFLESLERKLGMSPIDIDMSTALAPLFPNHSFAEFQRSSNKLAEYRSWNSVGQPTIEKHLEQFHKAPRFDPVPEKMFARGREISRDEFEEAVKLKRSFAKALDTDLFKEDPSSCSDAVFVYDAATGGMPSYRTEEFNDLEGAVPFLLTAPPSGVDYEPKIEDFFNFLASMGELPEITVPIGQAEYLSPISKQREMIPVALQLVARKGCDLMLMRMVSVLGELGVLESVGVGPQAF</sequence>
<dbReference type="Gene3D" id="3.90.1300.10">
    <property type="entry name" value="Amidase signature (AS) domain"/>
    <property type="match status" value="1"/>
</dbReference>
<evidence type="ECO:0000313" key="5">
    <source>
        <dbReference type="Proteomes" id="UP000284842"/>
    </source>
</evidence>